<dbReference type="KEGG" id="amuc:Pan181_48330"/>
<keyword evidence="2" id="KW-1185">Reference proteome</keyword>
<accession>A0A518AV45</accession>
<dbReference type="SUPFAM" id="SSF49344">
    <property type="entry name" value="CBD9-like"/>
    <property type="match status" value="1"/>
</dbReference>
<proteinExistence type="predicted"/>
<dbReference type="Gene3D" id="2.60.40.1190">
    <property type="match status" value="1"/>
</dbReference>
<dbReference type="CDD" id="cd00241">
    <property type="entry name" value="DOMON_like"/>
    <property type="match status" value="1"/>
</dbReference>
<reference evidence="1 2" key="1">
    <citation type="submission" date="2019-02" db="EMBL/GenBank/DDBJ databases">
        <title>Deep-cultivation of Planctomycetes and their phenomic and genomic characterization uncovers novel biology.</title>
        <authorList>
            <person name="Wiegand S."/>
            <person name="Jogler M."/>
            <person name="Boedeker C."/>
            <person name="Pinto D."/>
            <person name="Vollmers J."/>
            <person name="Rivas-Marin E."/>
            <person name="Kohn T."/>
            <person name="Peeters S.H."/>
            <person name="Heuer A."/>
            <person name="Rast P."/>
            <person name="Oberbeckmann S."/>
            <person name="Bunk B."/>
            <person name="Jeske O."/>
            <person name="Meyerdierks A."/>
            <person name="Storesund J.E."/>
            <person name="Kallscheuer N."/>
            <person name="Luecker S."/>
            <person name="Lage O.M."/>
            <person name="Pohl T."/>
            <person name="Merkel B.J."/>
            <person name="Hornburger P."/>
            <person name="Mueller R.-W."/>
            <person name="Bruemmer F."/>
            <person name="Labrenz M."/>
            <person name="Spormann A.M."/>
            <person name="Op den Camp H."/>
            <person name="Overmann J."/>
            <person name="Amann R."/>
            <person name="Jetten M.S.M."/>
            <person name="Mascher T."/>
            <person name="Medema M.H."/>
            <person name="Devos D.P."/>
            <person name="Kaster A.-K."/>
            <person name="Ovreas L."/>
            <person name="Rohde M."/>
            <person name="Galperin M.Y."/>
            <person name="Jogler C."/>
        </authorList>
    </citation>
    <scope>NUCLEOTIDE SEQUENCE [LARGE SCALE GENOMIC DNA]</scope>
    <source>
        <strain evidence="1 2">Pan181</strain>
    </source>
</reference>
<dbReference type="OrthoDB" id="261771at2"/>
<dbReference type="AlphaFoldDB" id="A0A518AV45"/>
<dbReference type="EMBL" id="CP036278">
    <property type="protein sequence ID" value="QDU58594.1"/>
    <property type="molecule type" value="Genomic_DNA"/>
</dbReference>
<evidence type="ECO:0008006" key="3">
    <source>
        <dbReference type="Google" id="ProtNLM"/>
    </source>
</evidence>
<organism evidence="1 2">
    <name type="scientific">Aeoliella mucimassa</name>
    <dbReference type="NCBI Taxonomy" id="2527972"/>
    <lineage>
        <taxon>Bacteria</taxon>
        <taxon>Pseudomonadati</taxon>
        <taxon>Planctomycetota</taxon>
        <taxon>Planctomycetia</taxon>
        <taxon>Pirellulales</taxon>
        <taxon>Lacipirellulaceae</taxon>
        <taxon>Aeoliella</taxon>
    </lineage>
</organism>
<protein>
    <recommendedName>
        <fullName evidence="3">Carbohydrate-binding domain-containing protein</fullName>
    </recommendedName>
</protein>
<dbReference type="Proteomes" id="UP000315750">
    <property type="component" value="Chromosome"/>
</dbReference>
<evidence type="ECO:0000313" key="1">
    <source>
        <dbReference type="EMBL" id="QDU58594.1"/>
    </source>
</evidence>
<gene>
    <name evidence="1" type="ORF">Pan181_48330</name>
</gene>
<evidence type="ECO:0000313" key="2">
    <source>
        <dbReference type="Proteomes" id="UP000315750"/>
    </source>
</evidence>
<name>A0A518AV45_9BACT</name>
<sequence length="227" mass="25123">MDPATQLNSLLSPRFLFRFAVPIHRKQPLWTGGPLVLGDEYKLPNLAELDSGTSSNERSFADVRMAWDTTGVAITVDVTGKRQPVWCRETRLEDSDGLVVWIDTRATHNIHRASKYCHSYVFLPSGGGRQSNEPLGDQMLINRARENARPIRPRELQVQSKVRDDGYHLAAFVPAVALGGFDPANHGAIGFTYAVIDRELGLATFANGPAFPFGEDPSCWATLEMVD</sequence>
<dbReference type="RefSeq" id="WP_145250791.1">
    <property type="nucleotide sequence ID" value="NZ_CP036278.1"/>
</dbReference>